<dbReference type="InterPro" id="IPR023213">
    <property type="entry name" value="CAT-like_dom_sf"/>
</dbReference>
<dbReference type="PANTHER" id="PTHR31625">
    <property type="match status" value="1"/>
</dbReference>
<keyword evidence="4" id="KW-1185">Reference proteome</keyword>
<organism evidence="3 4">
    <name type="scientific">Malus domestica</name>
    <name type="common">Apple</name>
    <name type="synonym">Pyrus malus</name>
    <dbReference type="NCBI Taxonomy" id="3750"/>
    <lineage>
        <taxon>Eukaryota</taxon>
        <taxon>Viridiplantae</taxon>
        <taxon>Streptophyta</taxon>
        <taxon>Embryophyta</taxon>
        <taxon>Tracheophyta</taxon>
        <taxon>Spermatophyta</taxon>
        <taxon>Magnoliopsida</taxon>
        <taxon>eudicotyledons</taxon>
        <taxon>Gunneridae</taxon>
        <taxon>Pentapetalae</taxon>
        <taxon>rosids</taxon>
        <taxon>fabids</taxon>
        <taxon>Rosales</taxon>
        <taxon>Rosaceae</taxon>
        <taxon>Amygdaloideae</taxon>
        <taxon>Maleae</taxon>
        <taxon>Malus</taxon>
    </lineage>
</organism>
<dbReference type="GO" id="GO:0016747">
    <property type="term" value="F:acyltransferase activity, transferring groups other than amino-acyl groups"/>
    <property type="evidence" value="ECO:0007669"/>
    <property type="project" value="UniProtKB-ARBA"/>
</dbReference>
<dbReference type="EMBL" id="RDQH01000343">
    <property type="protein sequence ID" value="RXH69200.1"/>
    <property type="molecule type" value="Genomic_DNA"/>
</dbReference>
<dbReference type="Proteomes" id="UP000290289">
    <property type="component" value="Chromosome 17"/>
</dbReference>
<dbReference type="Gene3D" id="3.30.559.10">
    <property type="entry name" value="Chloramphenicol acetyltransferase-like domain"/>
    <property type="match status" value="9"/>
</dbReference>
<dbReference type="Pfam" id="PF02458">
    <property type="entry name" value="Transferase"/>
    <property type="match status" value="5"/>
</dbReference>
<sequence length="2108" mass="236171">MVMMNMRLKQLREDKEVEMRLKMVISMLIMKVMKKVTKLKKLIRLKMGPKVAPQHADQEFSLPLTFFDILWLKFPPVQCLYFYEILPSSKNTSSFDSILPKLKTSLSLTLNHFPPLAGNIIWPQDSPKPILSYHRGDAVSVAVAESDADFHRLVSSNNINIEAKEYHPLVPRLEVYHEKAAALALQITLFPNHGFSIGTSAHHAALDGKIATLFLKSWAYICKHESDSVPDQLKPFYDRRVPDPTRIDLIYSNHFLNMDLERPNNRSLMPFQFQSPPPNSVRGCFQFTPAKIEAIRQLVKDKKQQHQSVHLSTFCVTTAYAWICLVKTEEIKSEKIRLTFSVDCRSRLDPQISENYFGNCIAPRIAVAESEGILGEDGLVVAVNAISEALEGLNNRLLNGAEAWMEIMQPQADQLFFVAGSHLFRIYDTNFGWGRPRKSEVVSIDRTGAIYFSDSKDGDGGIEIGVVLKKQHLNSVKVVEVCKVAPQPSTPDSSAIPESLPLTLFDLLWLRFAPVQRLFFYEISNPNSSDTSFTHSTLIPKLKASLSLTLQQFLPLAGNVIWPKESPKPVLRYVRGDGVLLTIAESDCDFHHIVSTNSFNIEAKDYHPLIPQMPMSHEKAAAIALQITIFPNRGFCIGTSMHHAILDGKTSTIFVKTWAHICKHEDSNLLPEQLKPFLDRSVIKDPAGLEEIYANQFRNMDRPDNRSLMSSKFKVLVPSSIRGTFVFTRANIEALRQLVKEKKQQHGHQAVQYLSTFCLTCAYIWICLIKAEEMQAKNAVMGFTVDARSRLDPPIPTNYVGNCLVLRMAVAETKELLGGEGLVVAVDAISEAVKSLDDGALNGAEDWIPLLYSVGTDESIFSTAGSPRFEIYDTDFGWGRPKKVEIVSIEGTGAMSISESKDGAGVICFHLQLNIKSLPLHLFPSLPSMAEADPNLLKVTEVCRVAPEQQGTQEYFLLDLTFSDLFWLRFPPFQRIFFYEIPPFTDFDHILPKLKASLSTTLQHFLPLAGNLTWPQNSHKPILSYVRGDTVSLTIAESNQADHFHHLSSNDFVEAKQYQMLVPHLPISDEKATAMALQITLFANHGFSIGTSMHHAVLDGNTSTLFVKSWAYLCRHGGLISTSNSLPNQLTPFYGRMVVEDHARLASIYSNQFLNMDRPNNRSLMTKVRTDPVSLDLIRGTFQVTRTKVEALRQTVMSKKEQQEQYQSIHLSTFSLICAYAWVCLVKVEEMKAGVSLMFFSVDCRSRFDPPLPANYFGNCLTGRNAIAVTKELLGEDGLVVAVSAISEAIKSLDEGVLKGAENRVSSLYSGVRSKDRTKFSVAGSHRFKIYDTDFGWGRPRKTDVVSIDRTGAISLADSKNGGGGVEIGLVLKKHHMDVFASLFAKGLDPMTDPNNSLKVVEVCRVAPQTKPGSSDSAFSSGVENLTYNKDGPVSAVFQINHTLVPHELSLPLTLFDLLWIRFPPFHRLLFYEILPCSSPADTLLFFHSTIIPKLKTSLSITLQHFLPLAGNITWPENSHKPTLDYVQGDTLSLTVSESDADFHHLSSNDFKIESKEYYPLVPQLAVSHEKAAVMALQITIFPSGGFSIGISMHHAAIDGKTLFLFLKSWAHICKHVHQSDDILLPDQLKPFYDRSVIQHPIGLQLEAIYLNQFLNMDGRQNNRSLMVAAQYKSLVVPNSFRGIFEFTSANIQALRKRVTTRMKEITTNQQQERDPSVHMSTFSLTCAYTWVCLVKAEQGEEEEIKGDKIPLFISVDCRSRLAPPLPANFFGNIVTAYLTVAERKGLLGEDGLVMAIIAISEAIKGLDNGGLNGVEDLVSRLYLSDEQKSTSDPRTVFTTAGSHRFDMYGTDFGWGRPRSTEVVRKNSTGAITFADGKNGGGAVDIGVISTNHIISTTKTWLIKLNNLISRRESYLRQRWYRFSRIASQSRTELILHEWSLPLTFFDLLWIRFPPFHRLFFYEILPCSSPADTLLFFHSTIIPKLENSLSITLQHFLPLAGNITWPENSPKPTLNYVQGDTLSLTVAESDADFHHLTSNDFKIEPKEYHPFVPQLAVSHEKAAVMALQITIFPNSGGFSLAYRCTMQRQHSLLVSEIMGSHMQTISSI</sequence>
<keyword evidence="1" id="KW-0808">Transferase</keyword>
<evidence type="ECO:0000313" key="3">
    <source>
        <dbReference type="EMBL" id="RXH69200.1"/>
    </source>
</evidence>
<name>A0A498HEI9_MALDO</name>
<dbReference type="InterPro" id="IPR051504">
    <property type="entry name" value="Plant_metabolite_acyltrans"/>
</dbReference>
<evidence type="ECO:0000256" key="1">
    <source>
        <dbReference type="ARBA" id="ARBA00022679"/>
    </source>
</evidence>
<comment type="caution">
    <text evidence="3">The sequence shown here is derived from an EMBL/GenBank/DDBJ whole genome shotgun (WGS) entry which is preliminary data.</text>
</comment>
<accession>A0A498HEI9</accession>
<protein>
    <submittedName>
        <fullName evidence="3">Uncharacterized protein</fullName>
    </submittedName>
</protein>
<gene>
    <name evidence="3" type="ORF">DVH24_036984</name>
</gene>
<keyword evidence="2" id="KW-0012">Acyltransferase</keyword>
<dbReference type="STRING" id="3750.A0A498HEI9"/>
<evidence type="ECO:0000313" key="4">
    <source>
        <dbReference type="Proteomes" id="UP000290289"/>
    </source>
</evidence>
<proteinExistence type="predicted"/>
<reference evidence="3 4" key="1">
    <citation type="submission" date="2018-10" db="EMBL/GenBank/DDBJ databases">
        <title>A high-quality apple genome assembly.</title>
        <authorList>
            <person name="Hu J."/>
        </authorList>
    </citation>
    <scope>NUCLEOTIDE SEQUENCE [LARGE SCALE GENOMIC DNA]</scope>
    <source>
        <strain evidence="4">cv. HFTH1</strain>
        <tissue evidence="3">Young leaf</tissue>
    </source>
</reference>
<evidence type="ECO:0000256" key="2">
    <source>
        <dbReference type="ARBA" id="ARBA00023315"/>
    </source>
</evidence>